<organism evidence="1 2">
    <name type="scientific">Rheinheimera marina</name>
    <dbReference type="NCBI Taxonomy" id="1774958"/>
    <lineage>
        <taxon>Bacteria</taxon>
        <taxon>Pseudomonadati</taxon>
        <taxon>Pseudomonadota</taxon>
        <taxon>Gammaproteobacteria</taxon>
        <taxon>Chromatiales</taxon>
        <taxon>Chromatiaceae</taxon>
        <taxon>Rheinheimera</taxon>
    </lineage>
</organism>
<name>A0ABV9JJY8_9GAMM</name>
<evidence type="ECO:0000313" key="1">
    <source>
        <dbReference type="EMBL" id="MFC4654554.1"/>
    </source>
</evidence>
<comment type="caution">
    <text evidence="1">The sequence shown here is derived from an EMBL/GenBank/DDBJ whole genome shotgun (WGS) entry which is preliminary data.</text>
</comment>
<gene>
    <name evidence="1" type="ORF">ACFO3I_05895</name>
</gene>
<dbReference type="Proteomes" id="UP001595962">
    <property type="component" value="Unassembled WGS sequence"/>
</dbReference>
<proteinExistence type="predicted"/>
<evidence type="ECO:0000313" key="2">
    <source>
        <dbReference type="Proteomes" id="UP001595962"/>
    </source>
</evidence>
<keyword evidence="2" id="KW-1185">Reference proteome</keyword>
<sequence>MSIYELTQKVKTAGQTRTHEQRIKLLKDAHVLDSKGRFDERFFRSSKTCDAQTSSDKT</sequence>
<accession>A0ABV9JJY8</accession>
<protein>
    <submittedName>
        <fullName evidence="1">Uncharacterized protein</fullName>
    </submittedName>
</protein>
<dbReference type="EMBL" id="JBHSGB010000005">
    <property type="protein sequence ID" value="MFC4654554.1"/>
    <property type="molecule type" value="Genomic_DNA"/>
</dbReference>
<dbReference type="RefSeq" id="WP_377332513.1">
    <property type="nucleotide sequence ID" value="NZ_JBHSGB010000005.1"/>
</dbReference>
<reference evidence="2" key="1">
    <citation type="journal article" date="2019" name="Int. J. Syst. Evol. Microbiol.">
        <title>The Global Catalogue of Microorganisms (GCM) 10K type strain sequencing project: providing services to taxonomists for standard genome sequencing and annotation.</title>
        <authorList>
            <consortium name="The Broad Institute Genomics Platform"/>
            <consortium name="The Broad Institute Genome Sequencing Center for Infectious Disease"/>
            <person name="Wu L."/>
            <person name="Ma J."/>
        </authorList>
    </citation>
    <scope>NUCLEOTIDE SEQUENCE [LARGE SCALE GENOMIC DNA]</scope>
    <source>
        <strain evidence="2">DT28</strain>
    </source>
</reference>